<evidence type="ECO:0000313" key="3">
    <source>
        <dbReference type="WBParaSite" id="L893_g32808.t1"/>
    </source>
</evidence>
<feature type="region of interest" description="Disordered" evidence="1">
    <location>
        <begin position="80"/>
        <end position="115"/>
    </location>
</feature>
<reference evidence="3" key="1">
    <citation type="submission" date="2016-11" db="UniProtKB">
        <authorList>
            <consortium name="WormBaseParasite"/>
        </authorList>
    </citation>
    <scope>IDENTIFICATION</scope>
</reference>
<keyword evidence="2" id="KW-1185">Reference proteome</keyword>
<sequence length="200" mass="22490">MPKTKTVSSCMAQIGQANNGLLEISCTTPGHSQQRLPRIGTCDPSEEGVTSSRAPITLQTIQGSRCEVTPTRVKPELCETRDSDIRDPRLETVFKKPGTRPRRDPGRDRDETSKNQCLFKAQTKIKAQIPLNFNQQQNIPSARYSRPSLSEDHPKSDRKVSAESRHFTRDRDPRLSLGQNPQKPETRDPRLETCTALVPM</sequence>
<feature type="region of interest" description="Disordered" evidence="1">
    <location>
        <begin position="29"/>
        <end position="52"/>
    </location>
</feature>
<organism evidence="2 3">
    <name type="scientific">Steinernema glaseri</name>
    <dbReference type="NCBI Taxonomy" id="37863"/>
    <lineage>
        <taxon>Eukaryota</taxon>
        <taxon>Metazoa</taxon>
        <taxon>Ecdysozoa</taxon>
        <taxon>Nematoda</taxon>
        <taxon>Chromadorea</taxon>
        <taxon>Rhabditida</taxon>
        <taxon>Tylenchina</taxon>
        <taxon>Panagrolaimomorpha</taxon>
        <taxon>Strongyloidoidea</taxon>
        <taxon>Steinernematidae</taxon>
        <taxon>Steinernema</taxon>
    </lineage>
</organism>
<protein>
    <submittedName>
        <fullName evidence="3">Uncharacterized protein</fullName>
    </submittedName>
</protein>
<accession>A0A1I8A4M2</accession>
<feature type="compositionally biased region" description="Basic and acidic residues" evidence="1">
    <location>
        <begin position="149"/>
        <end position="174"/>
    </location>
</feature>
<proteinExistence type="predicted"/>
<name>A0A1I8A4M2_9BILA</name>
<dbReference type="Proteomes" id="UP000095287">
    <property type="component" value="Unplaced"/>
</dbReference>
<feature type="compositionally biased region" description="Basic and acidic residues" evidence="1">
    <location>
        <begin position="101"/>
        <end position="113"/>
    </location>
</feature>
<feature type="compositionally biased region" description="Basic and acidic residues" evidence="1">
    <location>
        <begin position="80"/>
        <end position="94"/>
    </location>
</feature>
<dbReference type="WBParaSite" id="L893_g32808.t1">
    <property type="protein sequence ID" value="L893_g32808.t1"/>
    <property type="gene ID" value="L893_g32808"/>
</dbReference>
<dbReference type="AlphaFoldDB" id="A0A1I8A4M2"/>
<evidence type="ECO:0000313" key="2">
    <source>
        <dbReference type="Proteomes" id="UP000095287"/>
    </source>
</evidence>
<evidence type="ECO:0000256" key="1">
    <source>
        <dbReference type="SAM" id="MobiDB-lite"/>
    </source>
</evidence>
<feature type="region of interest" description="Disordered" evidence="1">
    <location>
        <begin position="132"/>
        <end position="200"/>
    </location>
</feature>